<dbReference type="Proteomes" id="UP000799429">
    <property type="component" value="Unassembled WGS sequence"/>
</dbReference>
<gene>
    <name evidence="2" type="ORF">M501DRAFT_719062</name>
</gene>
<dbReference type="EMBL" id="MU006094">
    <property type="protein sequence ID" value="KAF2839543.1"/>
    <property type="molecule type" value="Genomic_DNA"/>
</dbReference>
<feature type="compositionally biased region" description="Basic and acidic residues" evidence="1">
    <location>
        <begin position="101"/>
        <end position="112"/>
    </location>
</feature>
<keyword evidence="3" id="KW-1185">Reference proteome</keyword>
<protein>
    <submittedName>
        <fullName evidence="2">Uncharacterized protein</fullName>
    </submittedName>
</protein>
<feature type="region of interest" description="Disordered" evidence="1">
    <location>
        <begin position="1"/>
        <end position="116"/>
    </location>
</feature>
<feature type="compositionally biased region" description="Basic and acidic residues" evidence="1">
    <location>
        <begin position="25"/>
        <end position="56"/>
    </location>
</feature>
<evidence type="ECO:0000313" key="2">
    <source>
        <dbReference type="EMBL" id="KAF2839543.1"/>
    </source>
</evidence>
<proteinExistence type="predicted"/>
<sequence>MDNKPSTENGSDRDSDSFEDAPDSTVRRDSSSRTRSLTRRDSTSSDRTRSLTRRESGITTTTNESRDPEMRHPLSNGDTEGEEQQDQKSPNLTAHRISVHSMDDMQAKDTHSPHPPHPHLLFLLKFLYGLQPAQHKAYQERYR</sequence>
<comment type="caution">
    <text evidence="2">The sequence shown here is derived from an EMBL/GenBank/DDBJ whole genome shotgun (WGS) entry which is preliminary data.</text>
</comment>
<dbReference type="AlphaFoldDB" id="A0A9P4SBD7"/>
<organism evidence="2 3">
    <name type="scientific">Patellaria atrata CBS 101060</name>
    <dbReference type="NCBI Taxonomy" id="1346257"/>
    <lineage>
        <taxon>Eukaryota</taxon>
        <taxon>Fungi</taxon>
        <taxon>Dikarya</taxon>
        <taxon>Ascomycota</taxon>
        <taxon>Pezizomycotina</taxon>
        <taxon>Dothideomycetes</taxon>
        <taxon>Dothideomycetes incertae sedis</taxon>
        <taxon>Patellariales</taxon>
        <taxon>Patellariaceae</taxon>
        <taxon>Patellaria</taxon>
    </lineage>
</organism>
<evidence type="ECO:0000256" key="1">
    <source>
        <dbReference type="SAM" id="MobiDB-lite"/>
    </source>
</evidence>
<name>A0A9P4SBD7_9PEZI</name>
<feature type="compositionally biased region" description="Basic and acidic residues" evidence="1">
    <location>
        <begin position="1"/>
        <end position="16"/>
    </location>
</feature>
<reference evidence="2" key="1">
    <citation type="journal article" date="2020" name="Stud. Mycol.">
        <title>101 Dothideomycetes genomes: a test case for predicting lifestyles and emergence of pathogens.</title>
        <authorList>
            <person name="Haridas S."/>
            <person name="Albert R."/>
            <person name="Binder M."/>
            <person name="Bloem J."/>
            <person name="Labutti K."/>
            <person name="Salamov A."/>
            <person name="Andreopoulos B."/>
            <person name="Baker S."/>
            <person name="Barry K."/>
            <person name="Bills G."/>
            <person name="Bluhm B."/>
            <person name="Cannon C."/>
            <person name="Castanera R."/>
            <person name="Culley D."/>
            <person name="Daum C."/>
            <person name="Ezra D."/>
            <person name="Gonzalez J."/>
            <person name="Henrissat B."/>
            <person name="Kuo A."/>
            <person name="Liang C."/>
            <person name="Lipzen A."/>
            <person name="Lutzoni F."/>
            <person name="Magnuson J."/>
            <person name="Mondo S."/>
            <person name="Nolan M."/>
            <person name="Ohm R."/>
            <person name="Pangilinan J."/>
            <person name="Park H.-J."/>
            <person name="Ramirez L."/>
            <person name="Alfaro M."/>
            <person name="Sun H."/>
            <person name="Tritt A."/>
            <person name="Yoshinaga Y."/>
            <person name="Zwiers L.-H."/>
            <person name="Turgeon B."/>
            <person name="Goodwin S."/>
            <person name="Spatafora J."/>
            <person name="Crous P."/>
            <person name="Grigoriev I."/>
        </authorList>
    </citation>
    <scope>NUCLEOTIDE SEQUENCE</scope>
    <source>
        <strain evidence="2">CBS 101060</strain>
    </source>
</reference>
<accession>A0A9P4SBD7</accession>
<evidence type="ECO:0000313" key="3">
    <source>
        <dbReference type="Proteomes" id="UP000799429"/>
    </source>
</evidence>